<evidence type="ECO:0000313" key="3">
    <source>
        <dbReference type="Proteomes" id="UP001500622"/>
    </source>
</evidence>
<evidence type="ECO:0000313" key="2">
    <source>
        <dbReference type="EMBL" id="GAA4428195.1"/>
    </source>
</evidence>
<evidence type="ECO:0000259" key="1">
    <source>
        <dbReference type="Pfam" id="PF08808"/>
    </source>
</evidence>
<dbReference type="RefSeq" id="WP_345216998.1">
    <property type="nucleotide sequence ID" value="NZ_BAABGN010000012.1"/>
</dbReference>
<keyword evidence="3" id="KW-1185">Reference proteome</keyword>
<gene>
    <name evidence="2" type="ORF">GCM10023169_29070</name>
</gene>
<dbReference type="Proteomes" id="UP001500622">
    <property type="component" value="Unassembled WGS sequence"/>
</dbReference>
<accession>A0ABP8LFZ5</accession>
<reference evidence="3" key="1">
    <citation type="journal article" date="2019" name="Int. J. Syst. Evol. Microbiol.">
        <title>The Global Catalogue of Microorganisms (GCM) 10K type strain sequencing project: providing services to taxonomists for standard genome sequencing and annotation.</title>
        <authorList>
            <consortium name="The Broad Institute Genomics Platform"/>
            <consortium name="The Broad Institute Genome Sequencing Center for Infectious Disease"/>
            <person name="Wu L."/>
            <person name="Ma J."/>
        </authorList>
    </citation>
    <scope>NUCLEOTIDE SEQUENCE [LARGE SCALE GENOMIC DNA]</scope>
    <source>
        <strain evidence="3">JCM 17810</strain>
    </source>
</reference>
<dbReference type="Pfam" id="PF08808">
    <property type="entry name" value="RES"/>
    <property type="match status" value="1"/>
</dbReference>
<protein>
    <recommendedName>
        <fullName evidence="1">RES domain-containing protein</fullName>
    </recommendedName>
</protein>
<organism evidence="2 3">
    <name type="scientific">Georgenia halophila</name>
    <dbReference type="NCBI Taxonomy" id="620889"/>
    <lineage>
        <taxon>Bacteria</taxon>
        <taxon>Bacillati</taxon>
        <taxon>Actinomycetota</taxon>
        <taxon>Actinomycetes</taxon>
        <taxon>Micrococcales</taxon>
        <taxon>Bogoriellaceae</taxon>
        <taxon>Georgenia</taxon>
    </lineage>
</organism>
<sequence>MTESVAPPQLTVVTAHERVWHVGPRPEPWAWSGWEWAGADGRFDGRWDDSRGNFRTVYAGSTLLACLLEVLAGFRPDAAVSEDVAQIVESDDDAELFPTARAGEVPYTWLEPRSAASATLTGRFCAVTTSESLAALRPQFVALAHRLGLHDFDAAALKDGRPRALTQAVATHLHATTDLNGVTFASRHGDDHTLWAIFERAGDAAVSPVLSETHHQPLTPEDPDLIEAFRILGLRWSIETPADG</sequence>
<comment type="caution">
    <text evidence="2">The sequence shown here is derived from an EMBL/GenBank/DDBJ whole genome shotgun (WGS) entry which is preliminary data.</text>
</comment>
<dbReference type="EMBL" id="BAABGN010000012">
    <property type="protein sequence ID" value="GAA4428195.1"/>
    <property type="molecule type" value="Genomic_DNA"/>
</dbReference>
<feature type="domain" description="RES" evidence="1">
    <location>
        <begin position="19"/>
        <end position="126"/>
    </location>
</feature>
<proteinExistence type="predicted"/>
<name>A0ABP8LFZ5_9MICO</name>
<dbReference type="InterPro" id="IPR014914">
    <property type="entry name" value="RES_dom"/>
</dbReference>